<evidence type="ECO:0000256" key="2">
    <source>
        <dbReference type="ARBA" id="ARBA00005466"/>
    </source>
</evidence>
<evidence type="ECO:0000256" key="1">
    <source>
        <dbReference type="ARBA" id="ARBA00001974"/>
    </source>
</evidence>
<dbReference type="SUPFAM" id="SSF56176">
    <property type="entry name" value="FAD-binding/transporter-associated domain-like"/>
    <property type="match status" value="1"/>
</dbReference>
<dbReference type="Gene3D" id="3.30.43.10">
    <property type="entry name" value="Uridine Diphospho-n-acetylenolpyruvylglucosamine Reductase, domain 2"/>
    <property type="match status" value="1"/>
</dbReference>
<name>G7ZF90_AZOL4</name>
<dbReference type="Pfam" id="PF08031">
    <property type="entry name" value="BBE"/>
    <property type="match status" value="1"/>
</dbReference>
<protein>
    <submittedName>
        <fullName evidence="7">FAD-linked oxidase</fullName>
    </submittedName>
</protein>
<dbReference type="EMBL" id="FQ311871">
    <property type="protein sequence ID" value="CBS90127.1"/>
    <property type="molecule type" value="Genomic_DNA"/>
</dbReference>
<dbReference type="Pfam" id="PF01565">
    <property type="entry name" value="FAD_binding_4"/>
    <property type="match status" value="1"/>
</dbReference>
<dbReference type="InterPro" id="IPR036318">
    <property type="entry name" value="FAD-bd_PCMH-like_sf"/>
</dbReference>
<dbReference type="Gene3D" id="3.30.465.10">
    <property type="match status" value="1"/>
</dbReference>
<evidence type="ECO:0000256" key="3">
    <source>
        <dbReference type="ARBA" id="ARBA00022630"/>
    </source>
</evidence>
<keyword evidence="4" id="KW-0274">FAD</keyword>
<proteinExistence type="inferred from homology"/>
<dbReference type="InterPro" id="IPR012951">
    <property type="entry name" value="BBE"/>
</dbReference>
<sequence>MLLRVRLTLFVIIRIISNIKHNPQSRMDWLMALGLHSSRRNFLVGAGRFAGAAAAVRLMPGSAFAAEAGGAYCPPPSAWSDLAKAVKGGVLRPEDPFFADVCRPNNLRYGATLPAGIARCASAADVQACIQWVKQQAMPFAVRSGGHSYAGFSTTPGLLIDMTRMAGAELLPGKDGLVKVLGGTLNSAVYKQMERLGRTITHGRCDSVGAAGFLLGGGIGFNMRKYGMASDLLNATELVTADGSHVKADAGTDSALYWACRGGGGGNFGINTSFTLETRPAEAVTVFNLTWTDKLPKVLKLLLIELATAPDDFGSKINVTIPSRQEQCDKVPVSVSILGQLHKSKMTLKEIFKSTWEWIDWSKSKVMEDVPYWAAQDFLVETTFPYYYQEKSSYMKAADIGDEAIAAMFDWAAKMPATSMPVAFKFFQVGGAINRVGPTETAYVHRGYDWLFSVEANWWRPTDSALLIEQALEWQQRFYDDVNRRTKAQGAFQNFPDPSLADWQRAYYGENLAKLAEVKKAVDPAMLFTFAQAIRPA</sequence>
<dbReference type="InterPro" id="IPR016166">
    <property type="entry name" value="FAD-bd_PCMH"/>
</dbReference>
<dbReference type="PROSITE" id="PS51318">
    <property type="entry name" value="TAT"/>
    <property type="match status" value="1"/>
</dbReference>
<dbReference type="KEGG" id="ali:AZOLI_p30293"/>
<comment type="similarity">
    <text evidence="2">Belongs to the oxygen-dependent FAD-linked oxidoreductase family.</text>
</comment>
<reference evidence="8" key="1">
    <citation type="journal article" date="2011" name="PLoS Genet.">
        <title>Azospirillum genomes reveal transition of bacteria from aquatic to terrestrial environments.</title>
        <authorList>
            <person name="Wisniewski-Dye F."/>
            <person name="Borziak K."/>
            <person name="Khalsa-Moyers G."/>
            <person name="Alexandre G."/>
            <person name="Sukharnikov L.O."/>
            <person name="Wuichet K."/>
            <person name="Hurst G.B."/>
            <person name="McDonald W.H."/>
            <person name="Robertson J.S."/>
            <person name="Barbe V."/>
            <person name="Calteau A."/>
            <person name="Rouy Z."/>
            <person name="Mangenot S."/>
            <person name="Prigent-Combaret C."/>
            <person name="Normand P."/>
            <person name="Boyer M."/>
            <person name="Siguier P."/>
            <person name="Dessaux Y."/>
            <person name="Elmerich C."/>
            <person name="Condemine G."/>
            <person name="Krishnen G."/>
            <person name="Kennedy I."/>
            <person name="Paterson A.H."/>
            <person name="Gonzalez V."/>
            <person name="Mavingui P."/>
            <person name="Zhulin I.B."/>
        </authorList>
    </citation>
    <scope>NUCLEOTIDE SEQUENCE [LARGE SCALE GENOMIC DNA]</scope>
    <source>
        <strain evidence="8">4B</strain>
    </source>
</reference>
<dbReference type="HOGENOM" id="CLU_018354_10_2_5"/>
<evidence type="ECO:0000256" key="4">
    <source>
        <dbReference type="ARBA" id="ARBA00022827"/>
    </source>
</evidence>
<organism evidence="7 8">
    <name type="scientific">Azospirillum lipoferum (strain 4B)</name>
    <dbReference type="NCBI Taxonomy" id="862719"/>
    <lineage>
        <taxon>Bacteria</taxon>
        <taxon>Pseudomonadati</taxon>
        <taxon>Pseudomonadota</taxon>
        <taxon>Alphaproteobacteria</taxon>
        <taxon>Rhodospirillales</taxon>
        <taxon>Azospirillaceae</taxon>
        <taxon>Azospirillum</taxon>
    </lineage>
</organism>
<dbReference type="AlphaFoldDB" id="G7ZF90"/>
<dbReference type="InterPro" id="IPR016169">
    <property type="entry name" value="FAD-bd_PCMH_sub2"/>
</dbReference>
<comment type="cofactor">
    <cofactor evidence="1">
        <name>FAD</name>
        <dbReference type="ChEBI" id="CHEBI:57692"/>
    </cofactor>
</comment>
<dbReference type="OrthoDB" id="9775082at2"/>
<accession>G7ZF90</accession>
<evidence type="ECO:0000313" key="7">
    <source>
        <dbReference type="EMBL" id="CBS90127.1"/>
    </source>
</evidence>
<keyword evidence="5" id="KW-0560">Oxidoreductase</keyword>
<dbReference type="GO" id="GO:0016491">
    <property type="term" value="F:oxidoreductase activity"/>
    <property type="evidence" value="ECO:0007669"/>
    <property type="project" value="UniProtKB-KW"/>
</dbReference>
<geneLocation type="plasmid" evidence="7 8">
    <name>AZO_p3</name>
</geneLocation>
<evidence type="ECO:0000313" key="8">
    <source>
        <dbReference type="Proteomes" id="UP000005667"/>
    </source>
</evidence>
<feature type="domain" description="FAD-binding PCMH-type" evidence="6">
    <location>
        <begin position="110"/>
        <end position="281"/>
    </location>
</feature>
<keyword evidence="8" id="KW-1185">Reference proteome</keyword>
<dbReference type="PANTHER" id="PTHR42973:SF39">
    <property type="entry name" value="FAD-BINDING PCMH-TYPE DOMAIN-CONTAINING PROTEIN"/>
    <property type="match status" value="1"/>
</dbReference>
<dbReference type="PROSITE" id="PS51387">
    <property type="entry name" value="FAD_PCMH"/>
    <property type="match status" value="1"/>
</dbReference>
<dbReference type="Gene3D" id="3.40.462.20">
    <property type="match status" value="1"/>
</dbReference>
<keyword evidence="3" id="KW-0285">Flavoprotein</keyword>
<dbReference type="InterPro" id="IPR006311">
    <property type="entry name" value="TAT_signal"/>
</dbReference>
<keyword evidence="7" id="KW-0614">Plasmid</keyword>
<dbReference type="Proteomes" id="UP000005667">
    <property type="component" value="Plasmid AZO_p3"/>
</dbReference>
<evidence type="ECO:0000256" key="5">
    <source>
        <dbReference type="ARBA" id="ARBA00023002"/>
    </source>
</evidence>
<dbReference type="GO" id="GO:0071949">
    <property type="term" value="F:FAD binding"/>
    <property type="evidence" value="ECO:0007669"/>
    <property type="project" value="InterPro"/>
</dbReference>
<dbReference type="InterPro" id="IPR006094">
    <property type="entry name" value="Oxid_FAD_bind_N"/>
</dbReference>
<gene>
    <name evidence="7" type="ordered locus">AZOLI_p30293</name>
</gene>
<dbReference type="InterPro" id="IPR016167">
    <property type="entry name" value="FAD-bd_PCMH_sub1"/>
</dbReference>
<evidence type="ECO:0000259" key="6">
    <source>
        <dbReference type="PROSITE" id="PS51387"/>
    </source>
</evidence>
<dbReference type="PANTHER" id="PTHR42973">
    <property type="entry name" value="BINDING OXIDOREDUCTASE, PUTATIVE (AFU_ORTHOLOGUE AFUA_1G17690)-RELATED"/>
    <property type="match status" value="1"/>
</dbReference>
<dbReference type="InterPro" id="IPR050416">
    <property type="entry name" value="FAD-linked_Oxidoreductase"/>
</dbReference>